<proteinExistence type="predicted"/>
<protein>
    <submittedName>
        <fullName evidence="1">Uncharacterized protein</fullName>
    </submittedName>
</protein>
<dbReference type="EMBL" id="JAWDGP010002977">
    <property type="protein sequence ID" value="KAK3778345.1"/>
    <property type="molecule type" value="Genomic_DNA"/>
</dbReference>
<evidence type="ECO:0000313" key="1">
    <source>
        <dbReference type="EMBL" id="KAK3778345.1"/>
    </source>
</evidence>
<keyword evidence="2" id="KW-1185">Reference proteome</keyword>
<dbReference type="Proteomes" id="UP001283361">
    <property type="component" value="Unassembled WGS sequence"/>
</dbReference>
<comment type="caution">
    <text evidence="1">The sequence shown here is derived from an EMBL/GenBank/DDBJ whole genome shotgun (WGS) entry which is preliminary data.</text>
</comment>
<name>A0AAE0ZZI5_9GAST</name>
<reference evidence="1" key="1">
    <citation type="journal article" date="2023" name="G3 (Bethesda)">
        <title>A reference genome for the long-term kleptoplast-retaining sea slug Elysia crispata morphotype clarki.</title>
        <authorList>
            <person name="Eastman K.E."/>
            <person name="Pendleton A.L."/>
            <person name="Shaikh M.A."/>
            <person name="Suttiyut T."/>
            <person name="Ogas R."/>
            <person name="Tomko P."/>
            <person name="Gavelis G."/>
            <person name="Widhalm J.R."/>
            <person name="Wisecaver J.H."/>
        </authorList>
    </citation>
    <scope>NUCLEOTIDE SEQUENCE</scope>
    <source>
        <strain evidence="1">ECLA1</strain>
    </source>
</reference>
<evidence type="ECO:0000313" key="2">
    <source>
        <dbReference type="Proteomes" id="UP001283361"/>
    </source>
</evidence>
<accession>A0AAE0ZZI5</accession>
<sequence length="282" mass="31337">MRMWHKKKLWRITKRRRQSCRPVLVAGQLINKYRYCPPGLFYHQDLYDMRAVDKVPRETKAADQISAVSSRGVAMAEEPALHNTVRARLVVTQNGTHLSLNPNISPVLNGIKKINEAFHQVSKQVGKNTFRTGAPLETSIRKWSEPSTIIGTAATGGDVTGLRTLTRRAVLMAGRSSAERAWICQLADEKLSPLKLNIDRVGANGHELETFSFGGLPCKTISIELCPWREQVSKTLTTTRGQQLTCCVSADSHPEVTMTTIIITDNPECRRLATILALAPVL</sequence>
<organism evidence="1 2">
    <name type="scientific">Elysia crispata</name>
    <name type="common">lettuce slug</name>
    <dbReference type="NCBI Taxonomy" id="231223"/>
    <lineage>
        <taxon>Eukaryota</taxon>
        <taxon>Metazoa</taxon>
        <taxon>Spiralia</taxon>
        <taxon>Lophotrochozoa</taxon>
        <taxon>Mollusca</taxon>
        <taxon>Gastropoda</taxon>
        <taxon>Heterobranchia</taxon>
        <taxon>Euthyneura</taxon>
        <taxon>Panpulmonata</taxon>
        <taxon>Sacoglossa</taxon>
        <taxon>Placobranchoidea</taxon>
        <taxon>Plakobranchidae</taxon>
        <taxon>Elysia</taxon>
    </lineage>
</organism>
<gene>
    <name evidence="1" type="ORF">RRG08_016809</name>
</gene>
<dbReference type="AlphaFoldDB" id="A0AAE0ZZI5"/>